<organism evidence="2 3">
    <name type="scientific">Candidatus Propionivibrio aalborgensis</name>
    <dbReference type="NCBI Taxonomy" id="1860101"/>
    <lineage>
        <taxon>Bacteria</taxon>
        <taxon>Pseudomonadati</taxon>
        <taxon>Pseudomonadota</taxon>
        <taxon>Betaproteobacteria</taxon>
        <taxon>Rhodocyclales</taxon>
        <taxon>Rhodocyclaceae</taxon>
        <taxon>Propionivibrio</taxon>
    </lineage>
</organism>
<dbReference type="EMBL" id="FLQY01000246">
    <property type="protein sequence ID" value="SBT09324.1"/>
    <property type="molecule type" value="Genomic_DNA"/>
</dbReference>
<protein>
    <recommendedName>
        <fullName evidence="1">Glycosyltransferase 2-like domain-containing protein</fullName>
    </recommendedName>
</protein>
<reference evidence="2 3" key="1">
    <citation type="submission" date="2016-06" db="EMBL/GenBank/DDBJ databases">
        <authorList>
            <person name="Kjaerup R.B."/>
            <person name="Dalgaard T.S."/>
            <person name="Juul-Madsen H.R."/>
        </authorList>
    </citation>
    <scope>NUCLEOTIDE SEQUENCE [LARGE SCALE GENOMIC DNA]</scope>
    <source>
        <strain evidence="2">2</strain>
    </source>
</reference>
<dbReference type="SUPFAM" id="SSF53448">
    <property type="entry name" value="Nucleotide-diphospho-sugar transferases"/>
    <property type="match status" value="1"/>
</dbReference>
<dbReference type="CDD" id="cd06433">
    <property type="entry name" value="GT_2_WfgS_like"/>
    <property type="match status" value="1"/>
</dbReference>
<evidence type="ECO:0000313" key="3">
    <source>
        <dbReference type="Proteomes" id="UP000199600"/>
    </source>
</evidence>
<dbReference type="AlphaFoldDB" id="A0A1A8XWE1"/>
<dbReference type="InterPro" id="IPR001173">
    <property type="entry name" value="Glyco_trans_2-like"/>
</dbReference>
<name>A0A1A8XWE1_9RHOO</name>
<dbReference type="InterPro" id="IPR029044">
    <property type="entry name" value="Nucleotide-diphossugar_trans"/>
</dbReference>
<evidence type="ECO:0000313" key="2">
    <source>
        <dbReference type="EMBL" id="SBT09324.1"/>
    </source>
</evidence>
<feature type="domain" description="Glycosyltransferase 2-like" evidence="1">
    <location>
        <begin position="4"/>
        <end position="161"/>
    </location>
</feature>
<dbReference type="PANTHER" id="PTHR43685:SF2">
    <property type="entry name" value="GLYCOSYLTRANSFERASE 2-LIKE DOMAIN-CONTAINING PROTEIN"/>
    <property type="match status" value="1"/>
</dbReference>
<dbReference type="Gene3D" id="3.90.550.10">
    <property type="entry name" value="Spore Coat Polysaccharide Biosynthesis Protein SpsA, Chain A"/>
    <property type="match status" value="1"/>
</dbReference>
<gene>
    <name evidence="2" type="ORF">PROAA_320016</name>
</gene>
<keyword evidence="3" id="KW-1185">Reference proteome</keyword>
<dbReference type="PANTHER" id="PTHR43685">
    <property type="entry name" value="GLYCOSYLTRANSFERASE"/>
    <property type="match status" value="1"/>
</dbReference>
<dbReference type="InterPro" id="IPR050834">
    <property type="entry name" value="Glycosyltransf_2"/>
</dbReference>
<proteinExistence type="predicted"/>
<dbReference type="Proteomes" id="UP000199600">
    <property type="component" value="Unassembled WGS sequence"/>
</dbReference>
<dbReference type="RefSeq" id="WP_186411544.1">
    <property type="nucleotide sequence ID" value="NZ_FLQY01000246.1"/>
</dbReference>
<dbReference type="Pfam" id="PF00535">
    <property type="entry name" value="Glycos_transf_2"/>
    <property type="match status" value="1"/>
</dbReference>
<evidence type="ECO:0000259" key="1">
    <source>
        <dbReference type="Pfam" id="PF00535"/>
    </source>
</evidence>
<sequence>MKVTVITVCRNSEETLPDTLRSVAEQSLPGVEHIVVDGASTDATAEVVRRHGDHVAKFVSEPDHGIYDAMNKGLCLATGDLVAFLNADDRYADAGVLERVARAVHDEGLDAIFGDAAFFRVPDRHSVVRRYRSDRFSPRRLAWGWMPAHPALFMRRKIFQRVGLFHTDYRIAGDFEFVARAFKDGTLRYRHLPEILVMMRLGGVSTAGWRSTLLLNREVLRACRENGIPTNLMKVLSKYPMKLCEYFLL</sequence>
<accession>A0A1A8XWE1</accession>